<keyword evidence="3" id="KW-1185">Reference proteome</keyword>
<dbReference type="SMART" id="SM00028">
    <property type="entry name" value="TPR"/>
    <property type="match status" value="3"/>
</dbReference>
<dbReference type="Gene3D" id="1.25.40.10">
    <property type="entry name" value="Tetratricopeptide repeat domain"/>
    <property type="match status" value="2"/>
</dbReference>
<dbReference type="InterPro" id="IPR019734">
    <property type="entry name" value="TPR_rpt"/>
</dbReference>
<dbReference type="Pfam" id="PF13432">
    <property type="entry name" value="TPR_16"/>
    <property type="match status" value="2"/>
</dbReference>
<comment type="caution">
    <text evidence="2">The sequence shown here is derived from an EMBL/GenBank/DDBJ whole genome shotgun (WGS) entry which is preliminary data.</text>
</comment>
<dbReference type="PATRIC" id="fig|1423802.4.peg.48"/>
<evidence type="ECO:0000313" key="2">
    <source>
        <dbReference type="EMBL" id="KRM94067.1"/>
    </source>
</evidence>
<dbReference type="InterPro" id="IPR011990">
    <property type="entry name" value="TPR-like_helical_dom_sf"/>
</dbReference>
<gene>
    <name evidence="2" type="ORF">FC56_GL000047</name>
</gene>
<dbReference type="STRING" id="1423802.FC56_GL000047"/>
<dbReference type="PANTHER" id="PTHR12558:SF13">
    <property type="entry name" value="CELL DIVISION CYCLE PROTEIN 27 HOMOLOG"/>
    <property type="match status" value="1"/>
</dbReference>
<feature type="repeat" description="TPR" evidence="1">
    <location>
        <begin position="140"/>
        <end position="173"/>
    </location>
</feature>
<dbReference type="Pfam" id="PF13181">
    <property type="entry name" value="TPR_8"/>
    <property type="match status" value="1"/>
</dbReference>
<dbReference type="PROSITE" id="PS50005">
    <property type="entry name" value="TPR"/>
    <property type="match status" value="2"/>
</dbReference>
<organism evidence="2 3">
    <name type="scientific">Lentilactobacillus senioris DSM 24302 = JCM 17472</name>
    <dbReference type="NCBI Taxonomy" id="1423802"/>
    <lineage>
        <taxon>Bacteria</taxon>
        <taxon>Bacillati</taxon>
        <taxon>Bacillota</taxon>
        <taxon>Bacilli</taxon>
        <taxon>Lactobacillales</taxon>
        <taxon>Lactobacillaceae</taxon>
        <taxon>Lentilactobacillus</taxon>
    </lineage>
</organism>
<name>A0A0R2D2X6_9LACO</name>
<keyword evidence="1" id="KW-0802">TPR repeat</keyword>
<proteinExistence type="predicted"/>
<dbReference type="AlphaFoldDB" id="A0A0R2D2X6"/>
<dbReference type="RefSeq" id="WP_056978002.1">
    <property type="nucleotide sequence ID" value="NZ_AYZR01000007.1"/>
</dbReference>
<dbReference type="Proteomes" id="UP000051256">
    <property type="component" value="Unassembled WGS sequence"/>
</dbReference>
<evidence type="ECO:0000256" key="1">
    <source>
        <dbReference type="PROSITE-ProRule" id="PRU00339"/>
    </source>
</evidence>
<reference evidence="2 3" key="1">
    <citation type="journal article" date="2015" name="Genome Announc.">
        <title>Expanding the biotechnology potential of lactobacilli through comparative genomics of 213 strains and associated genera.</title>
        <authorList>
            <person name="Sun Z."/>
            <person name="Harris H.M."/>
            <person name="McCann A."/>
            <person name="Guo C."/>
            <person name="Argimon S."/>
            <person name="Zhang W."/>
            <person name="Yang X."/>
            <person name="Jeffery I.B."/>
            <person name="Cooney J.C."/>
            <person name="Kagawa T.F."/>
            <person name="Liu W."/>
            <person name="Song Y."/>
            <person name="Salvetti E."/>
            <person name="Wrobel A."/>
            <person name="Rasinkangas P."/>
            <person name="Parkhill J."/>
            <person name="Rea M.C."/>
            <person name="O'Sullivan O."/>
            <person name="Ritari J."/>
            <person name="Douillard F.P."/>
            <person name="Paul Ross R."/>
            <person name="Yang R."/>
            <person name="Briner A.E."/>
            <person name="Felis G.E."/>
            <person name="de Vos W.M."/>
            <person name="Barrangou R."/>
            <person name="Klaenhammer T.R."/>
            <person name="Caufield P.W."/>
            <person name="Cui Y."/>
            <person name="Zhang H."/>
            <person name="O'Toole P.W."/>
        </authorList>
    </citation>
    <scope>NUCLEOTIDE SEQUENCE [LARGE SCALE GENOMIC DNA]</scope>
    <source>
        <strain evidence="2 3">DSM 24302</strain>
    </source>
</reference>
<accession>A0A0R2D2X6</accession>
<dbReference type="PANTHER" id="PTHR12558">
    <property type="entry name" value="CELL DIVISION CYCLE 16,23,27"/>
    <property type="match status" value="1"/>
</dbReference>
<feature type="repeat" description="TPR" evidence="1">
    <location>
        <begin position="34"/>
        <end position="67"/>
    </location>
</feature>
<dbReference type="SUPFAM" id="SSF48452">
    <property type="entry name" value="TPR-like"/>
    <property type="match status" value="1"/>
</dbReference>
<dbReference type="EMBL" id="AYZR01000007">
    <property type="protein sequence ID" value="KRM94067.1"/>
    <property type="molecule type" value="Genomic_DNA"/>
</dbReference>
<protein>
    <submittedName>
        <fullName evidence="2">Tetratricopeptide repeat protein</fullName>
    </submittedName>
</protein>
<sequence length="225" mass="25737">MTENKTTKREQQTQKMNQLVHELVQKIDRNPEEPQNYYDLATVLVDGNDYEQAEELLMKALGLFDNDEVTVKDKLIYGLANVYYAAEEYPKAIQWFEKITSQQLKTDAYLMLAQSYLALGDNKRSMAFALTAQGKQIMKPEISNLIGDNLLALGDFEQAGSFYDQTLAVDPDNGPANFNRGLVAMVQAEPYAIYFDKAKKTDPDYFQKSQQKLTDIEKFLKTKQE</sequence>
<evidence type="ECO:0000313" key="3">
    <source>
        <dbReference type="Proteomes" id="UP000051256"/>
    </source>
</evidence>